<reference evidence="1" key="1">
    <citation type="submission" date="2023-01" db="EMBL/GenBank/DDBJ databases">
        <title>Genome assembly of the deep-sea coral Lophelia pertusa.</title>
        <authorList>
            <person name="Herrera S."/>
            <person name="Cordes E."/>
        </authorList>
    </citation>
    <scope>NUCLEOTIDE SEQUENCE</scope>
    <source>
        <strain evidence="1">USNM1676648</strain>
        <tissue evidence="1">Polyp</tissue>
    </source>
</reference>
<sequence>MSHLEGHSLITCLEAYSKSLKSCYASLEPGNPTLECFEEHVVTLIGDYVCDRLEDQSPFCILGVGSGDGGNDFAFLEMLSKIRRRKDNKFQLFQRVIEPDKQMFQAFRAKAEHLPESLKSWANIEFDLRSTTYQEYVEQKKEDDMKFDVVHFVHSLYYAGLEPALEHCYEKELGAKGIILCMIQSEDSAYVKYGRAFSAHGMIYNPGAYYSNRHVKDVAEKNGWKYVECSGETKTCDITAIFDESSREGNQLLDFLTHWLDVRVTATKDNLQKILNFWENESVDDGLGKKMVKMRMGAVIIFKGM</sequence>
<organism evidence="1 2">
    <name type="scientific">Desmophyllum pertusum</name>
    <dbReference type="NCBI Taxonomy" id="174260"/>
    <lineage>
        <taxon>Eukaryota</taxon>
        <taxon>Metazoa</taxon>
        <taxon>Cnidaria</taxon>
        <taxon>Anthozoa</taxon>
        <taxon>Hexacorallia</taxon>
        <taxon>Scleractinia</taxon>
        <taxon>Caryophylliina</taxon>
        <taxon>Caryophylliidae</taxon>
        <taxon>Desmophyllum</taxon>
    </lineage>
</organism>
<protein>
    <recommendedName>
        <fullName evidence="3">Histamine N-methyltransferase-like</fullName>
    </recommendedName>
</protein>
<evidence type="ECO:0000313" key="1">
    <source>
        <dbReference type="EMBL" id="KAJ7393851.1"/>
    </source>
</evidence>
<dbReference type="Proteomes" id="UP001163046">
    <property type="component" value="Unassembled WGS sequence"/>
</dbReference>
<evidence type="ECO:0000313" key="2">
    <source>
        <dbReference type="Proteomes" id="UP001163046"/>
    </source>
</evidence>
<name>A0A9X0DBR8_9CNID</name>
<dbReference type="SUPFAM" id="SSF53335">
    <property type="entry name" value="S-adenosyl-L-methionine-dependent methyltransferases"/>
    <property type="match status" value="1"/>
</dbReference>
<dbReference type="Gene3D" id="3.40.50.150">
    <property type="entry name" value="Vaccinia Virus protein VP39"/>
    <property type="match status" value="1"/>
</dbReference>
<dbReference type="OrthoDB" id="5977005at2759"/>
<dbReference type="InterPro" id="IPR029063">
    <property type="entry name" value="SAM-dependent_MTases_sf"/>
</dbReference>
<keyword evidence="2" id="KW-1185">Reference proteome</keyword>
<dbReference type="AlphaFoldDB" id="A0A9X0DBR8"/>
<gene>
    <name evidence="1" type="ORF">OS493_003518</name>
</gene>
<comment type="caution">
    <text evidence="1">The sequence shown here is derived from an EMBL/GenBank/DDBJ whole genome shotgun (WGS) entry which is preliminary data.</text>
</comment>
<evidence type="ECO:0008006" key="3">
    <source>
        <dbReference type="Google" id="ProtNLM"/>
    </source>
</evidence>
<proteinExistence type="predicted"/>
<accession>A0A9X0DBR8</accession>
<dbReference type="EMBL" id="MU825397">
    <property type="protein sequence ID" value="KAJ7393851.1"/>
    <property type="molecule type" value="Genomic_DNA"/>
</dbReference>